<dbReference type="Pfam" id="PF17482">
    <property type="entry name" value="Phage_sheath_1C"/>
    <property type="match status" value="1"/>
</dbReference>
<dbReference type="RefSeq" id="WP_104418505.1">
    <property type="nucleotide sequence ID" value="NZ_PTJC01000005.1"/>
</dbReference>
<feature type="domain" description="Tail sheath protein C-terminal" evidence="3">
    <location>
        <begin position="463"/>
        <end position="567"/>
    </location>
</feature>
<dbReference type="OrthoDB" id="9767864at2"/>
<name>A0A2S6I8U7_9BACT</name>
<comment type="similarity">
    <text evidence="1">Belongs to the myoviridae tail sheath protein family.</text>
</comment>
<dbReference type="PANTHER" id="PTHR35861">
    <property type="match status" value="1"/>
</dbReference>
<comment type="caution">
    <text evidence="4">The sequence shown here is derived from an EMBL/GenBank/DDBJ whole genome shotgun (WGS) entry which is preliminary data.</text>
</comment>
<dbReference type="InterPro" id="IPR020287">
    <property type="entry name" value="Tail_sheath_C"/>
</dbReference>
<dbReference type="InterPro" id="IPR052042">
    <property type="entry name" value="Tail_sheath_structural"/>
</dbReference>
<feature type="domain" description="Tail sheath protein subtilisin-like" evidence="2">
    <location>
        <begin position="361"/>
        <end position="457"/>
    </location>
</feature>
<sequence length="573" mass="61816">MLANLKVPGVYVQEITTLPPSVAAVETAIPAFLGYTQLTETAAGESLVDQPVRISSQIEYEAIFGFGPPVAVTEVELDAAMNFIRSDLRVRYYLYDAIRLFYANGGGDCYVVSTGAYSFDGSNDAEITDTDFTGPGRALEAIAKVDEPTLLLFPDMAATDATALTDVQKAALLQCGDLQDRFTICDLIREDTISRPPVAPDPAKSPGQDFRDSIGVNSLSYGAVYTPWLKTKLYHPVDYPILENMTLNFADGSSLTGFDHTQLHNDDTDILSFMRIGRAKAAHADIQLNAPADASALTTALDAVEASPPANPLPDAVTDARTNLDAAIAAYDNTDPNTLSDLADAFAAYDAALTAAFDPDANLRRIFPVYGTVANGIENDITYQPPSGAVAGVYARVDEARGVWKAPANESVIGVLGPDTRYTQTQLGNLNVHTTGKSINAIRAFPGRGTLIFGARTLAGNDGEYKYINVRRLLIFLEESIKKATESFVFEPNDANTWLRVRGMIENFLNLQWRAGALQGAKAEEAYRVAIGLGQTMTAQDVLAGRMIVDISLAPVRPAEFIVLRFSQQQAQS</sequence>
<evidence type="ECO:0008006" key="6">
    <source>
        <dbReference type="Google" id="ProtNLM"/>
    </source>
</evidence>
<dbReference type="EMBL" id="PTJC01000005">
    <property type="protein sequence ID" value="PPK87926.1"/>
    <property type="molecule type" value="Genomic_DNA"/>
</dbReference>
<dbReference type="Proteomes" id="UP000237662">
    <property type="component" value="Unassembled WGS sequence"/>
</dbReference>
<accession>A0A2S6I8U7</accession>
<reference evidence="4 5" key="1">
    <citation type="submission" date="2018-02" db="EMBL/GenBank/DDBJ databases">
        <title>Genomic Encyclopedia of Archaeal and Bacterial Type Strains, Phase II (KMG-II): from individual species to whole genera.</title>
        <authorList>
            <person name="Goeker M."/>
        </authorList>
    </citation>
    <scope>NUCLEOTIDE SEQUENCE [LARGE SCALE GENOMIC DNA]</scope>
    <source>
        <strain evidence="4 5">DSM 29526</strain>
    </source>
</reference>
<evidence type="ECO:0000256" key="1">
    <source>
        <dbReference type="ARBA" id="ARBA00008005"/>
    </source>
</evidence>
<dbReference type="InterPro" id="IPR035089">
    <property type="entry name" value="Phage_sheath_subtilisin"/>
</dbReference>
<dbReference type="Pfam" id="PF04984">
    <property type="entry name" value="Phage_sheath_1"/>
    <property type="match status" value="1"/>
</dbReference>
<dbReference type="Gene3D" id="3.40.50.11780">
    <property type="match status" value="1"/>
</dbReference>
<gene>
    <name evidence="4" type="ORF">CLV84_0885</name>
</gene>
<evidence type="ECO:0000313" key="4">
    <source>
        <dbReference type="EMBL" id="PPK87926.1"/>
    </source>
</evidence>
<dbReference type="PANTHER" id="PTHR35861:SF1">
    <property type="entry name" value="PHAGE TAIL SHEATH PROTEIN"/>
    <property type="match status" value="1"/>
</dbReference>
<dbReference type="AlphaFoldDB" id="A0A2S6I8U7"/>
<evidence type="ECO:0000313" key="5">
    <source>
        <dbReference type="Proteomes" id="UP000237662"/>
    </source>
</evidence>
<keyword evidence="5" id="KW-1185">Reference proteome</keyword>
<organism evidence="4 5">
    <name type="scientific">Neolewinella xylanilytica</name>
    <dbReference type="NCBI Taxonomy" id="1514080"/>
    <lineage>
        <taxon>Bacteria</taxon>
        <taxon>Pseudomonadati</taxon>
        <taxon>Bacteroidota</taxon>
        <taxon>Saprospiria</taxon>
        <taxon>Saprospirales</taxon>
        <taxon>Lewinellaceae</taxon>
        <taxon>Neolewinella</taxon>
    </lineage>
</organism>
<protein>
    <recommendedName>
        <fullName evidence="6">Tail sheath protein C-terminal domain-containing protein</fullName>
    </recommendedName>
</protein>
<evidence type="ECO:0000259" key="2">
    <source>
        <dbReference type="Pfam" id="PF04984"/>
    </source>
</evidence>
<evidence type="ECO:0000259" key="3">
    <source>
        <dbReference type="Pfam" id="PF17482"/>
    </source>
</evidence>
<proteinExistence type="inferred from homology"/>